<protein>
    <submittedName>
        <fullName evidence="1">Uncharacterized protein</fullName>
    </submittedName>
</protein>
<comment type="caution">
    <text evidence="1">The sequence shown here is derived from an EMBL/GenBank/DDBJ whole genome shotgun (WGS) entry which is preliminary data.</text>
</comment>
<sequence>MNFELEDDVKVNCACKPCSLYNRCSRKGQIKVITESVSTKIYGVYVKVLIKGGYARICCDNKEDEIELVK</sequence>
<evidence type="ECO:0000313" key="1">
    <source>
        <dbReference type="EMBL" id="MBA2846182.1"/>
    </source>
</evidence>
<gene>
    <name evidence="1" type="ORF">HNP88_000366</name>
</gene>
<dbReference type="EMBL" id="JACDUJ010000001">
    <property type="protein sequence ID" value="MBA2846182.1"/>
    <property type="molecule type" value="Genomic_DNA"/>
</dbReference>
<name>A0A7J9NLJ7_METMI</name>
<accession>A0A7J9NLJ7</accession>
<dbReference type="Proteomes" id="UP000571854">
    <property type="component" value="Unassembled WGS sequence"/>
</dbReference>
<evidence type="ECO:0000313" key="2">
    <source>
        <dbReference type="Proteomes" id="UP000571854"/>
    </source>
</evidence>
<dbReference type="RefSeq" id="WP_181491757.1">
    <property type="nucleotide sequence ID" value="NZ_JACDUJ010000001.1"/>
</dbReference>
<dbReference type="AlphaFoldDB" id="A0A7J9NLJ7"/>
<proteinExistence type="predicted"/>
<reference evidence="1 2" key="1">
    <citation type="submission" date="2020-07" db="EMBL/GenBank/DDBJ databases">
        <title>Genomic Encyclopedia of Type Strains, Phase IV (KMG-V): Genome sequencing to study the core and pangenomes of soil and plant-associated prokaryotes.</title>
        <authorList>
            <person name="Whitman W."/>
        </authorList>
    </citation>
    <scope>NUCLEOTIDE SEQUENCE [LARGE SCALE GENOMIC DNA]</scope>
    <source>
        <strain evidence="1 2">A5</strain>
    </source>
</reference>
<organism evidence="1 2">
    <name type="scientific">Methanococcus maripaludis</name>
    <name type="common">Methanococcus deltae</name>
    <dbReference type="NCBI Taxonomy" id="39152"/>
    <lineage>
        <taxon>Archaea</taxon>
        <taxon>Methanobacteriati</taxon>
        <taxon>Methanobacteriota</taxon>
        <taxon>Methanomada group</taxon>
        <taxon>Methanococci</taxon>
        <taxon>Methanococcales</taxon>
        <taxon>Methanococcaceae</taxon>
        <taxon>Methanococcus</taxon>
    </lineage>
</organism>